<accession>A0A0L0SAK8</accession>
<evidence type="ECO:0000259" key="7">
    <source>
        <dbReference type="PROSITE" id="PS51192"/>
    </source>
</evidence>
<dbReference type="InterPro" id="IPR011545">
    <property type="entry name" value="DEAD/DEAH_box_helicase_dom"/>
</dbReference>
<evidence type="ECO:0000256" key="6">
    <source>
        <dbReference type="SAM" id="MobiDB-lite"/>
    </source>
</evidence>
<dbReference type="SUPFAM" id="SSF52540">
    <property type="entry name" value="P-loop containing nucleoside triphosphate hydrolases"/>
    <property type="match status" value="1"/>
</dbReference>
<dbReference type="PANTHER" id="PTHR47958">
    <property type="entry name" value="ATP-DEPENDENT RNA HELICASE DBP3"/>
    <property type="match status" value="1"/>
</dbReference>
<dbReference type="STRING" id="578462.A0A0L0SAK8"/>
<feature type="domain" description="Helicase ATP-binding" evidence="7">
    <location>
        <begin position="261"/>
        <end position="349"/>
    </location>
</feature>
<reference evidence="9 10" key="1">
    <citation type="submission" date="2009-11" db="EMBL/GenBank/DDBJ databases">
        <title>Annotation of Allomyces macrogynus ATCC 38327.</title>
        <authorList>
            <consortium name="The Broad Institute Genome Sequencing Platform"/>
            <person name="Russ C."/>
            <person name="Cuomo C."/>
            <person name="Burger G."/>
            <person name="Gray M.W."/>
            <person name="Holland P.W.H."/>
            <person name="King N."/>
            <person name="Lang F.B.F."/>
            <person name="Roger A.J."/>
            <person name="Ruiz-Trillo I."/>
            <person name="Young S.K."/>
            <person name="Zeng Q."/>
            <person name="Gargeya S."/>
            <person name="Fitzgerald M."/>
            <person name="Haas B."/>
            <person name="Abouelleil A."/>
            <person name="Alvarado L."/>
            <person name="Arachchi H.M."/>
            <person name="Berlin A."/>
            <person name="Chapman S.B."/>
            <person name="Gearin G."/>
            <person name="Goldberg J."/>
            <person name="Griggs A."/>
            <person name="Gujja S."/>
            <person name="Hansen M."/>
            <person name="Heiman D."/>
            <person name="Howarth C."/>
            <person name="Larimer J."/>
            <person name="Lui A."/>
            <person name="MacDonald P.J.P."/>
            <person name="McCowen C."/>
            <person name="Montmayeur A."/>
            <person name="Murphy C."/>
            <person name="Neiman D."/>
            <person name="Pearson M."/>
            <person name="Priest M."/>
            <person name="Roberts A."/>
            <person name="Saif S."/>
            <person name="Shea T."/>
            <person name="Sisk P."/>
            <person name="Stolte C."/>
            <person name="Sykes S."/>
            <person name="Wortman J."/>
            <person name="Nusbaum C."/>
            <person name="Birren B."/>
        </authorList>
    </citation>
    <scope>NUCLEOTIDE SEQUENCE [LARGE SCALE GENOMIC DNA]</scope>
    <source>
        <strain evidence="9 10">ATCC 38327</strain>
    </source>
</reference>
<organism evidence="9 10">
    <name type="scientific">Allomyces macrogynus (strain ATCC 38327)</name>
    <name type="common">Allomyces javanicus var. macrogynus</name>
    <dbReference type="NCBI Taxonomy" id="578462"/>
    <lineage>
        <taxon>Eukaryota</taxon>
        <taxon>Fungi</taxon>
        <taxon>Fungi incertae sedis</taxon>
        <taxon>Blastocladiomycota</taxon>
        <taxon>Blastocladiomycetes</taxon>
        <taxon>Blastocladiales</taxon>
        <taxon>Blastocladiaceae</taxon>
        <taxon>Allomyces</taxon>
    </lineage>
</organism>
<evidence type="ECO:0000256" key="2">
    <source>
        <dbReference type="ARBA" id="ARBA00022801"/>
    </source>
</evidence>
<dbReference type="GO" id="GO:0005524">
    <property type="term" value="F:ATP binding"/>
    <property type="evidence" value="ECO:0007669"/>
    <property type="project" value="UniProtKB-KW"/>
</dbReference>
<dbReference type="VEuPathDB" id="FungiDB:AMAG_18215"/>
<dbReference type="GO" id="GO:0003676">
    <property type="term" value="F:nucleic acid binding"/>
    <property type="evidence" value="ECO:0007669"/>
    <property type="project" value="InterPro"/>
</dbReference>
<feature type="compositionally biased region" description="Basic and acidic residues" evidence="6">
    <location>
        <begin position="45"/>
        <end position="54"/>
    </location>
</feature>
<evidence type="ECO:0000259" key="8">
    <source>
        <dbReference type="PROSITE" id="PS51195"/>
    </source>
</evidence>
<proteinExistence type="predicted"/>
<feature type="region of interest" description="Disordered" evidence="6">
    <location>
        <begin position="1"/>
        <end position="24"/>
    </location>
</feature>
<evidence type="ECO:0000256" key="5">
    <source>
        <dbReference type="PROSITE-ProRule" id="PRU00552"/>
    </source>
</evidence>
<evidence type="ECO:0000256" key="4">
    <source>
        <dbReference type="ARBA" id="ARBA00022840"/>
    </source>
</evidence>
<evidence type="ECO:0000256" key="1">
    <source>
        <dbReference type="ARBA" id="ARBA00022741"/>
    </source>
</evidence>
<feature type="short sequence motif" description="Q motif" evidence="5">
    <location>
        <begin position="230"/>
        <end position="258"/>
    </location>
</feature>
<protein>
    <submittedName>
        <fullName evidence="9">Uncharacterized protein</fullName>
    </submittedName>
</protein>
<keyword evidence="10" id="KW-1185">Reference proteome</keyword>
<feature type="domain" description="DEAD-box RNA helicase Q" evidence="8">
    <location>
        <begin position="230"/>
        <end position="258"/>
    </location>
</feature>
<name>A0A0L0SAK8_ALLM3</name>
<dbReference type="Pfam" id="PF00270">
    <property type="entry name" value="DEAD"/>
    <property type="match status" value="1"/>
</dbReference>
<dbReference type="InterPro" id="IPR014001">
    <property type="entry name" value="Helicase_ATP-bd"/>
</dbReference>
<dbReference type="GO" id="GO:0003724">
    <property type="term" value="F:RNA helicase activity"/>
    <property type="evidence" value="ECO:0007669"/>
    <property type="project" value="InterPro"/>
</dbReference>
<keyword evidence="3" id="KW-0347">Helicase</keyword>
<evidence type="ECO:0000313" key="9">
    <source>
        <dbReference type="EMBL" id="KNE59608.1"/>
    </source>
</evidence>
<dbReference type="GO" id="GO:0016787">
    <property type="term" value="F:hydrolase activity"/>
    <property type="evidence" value="ECO:0007669"/>
    <property type="project" value="UniProtKB-KW"/>
</dbReference>
<feature type="region of interest" description="Disordered" evidence="6">
    <location>
        <begin position="40"/>
        <end position="72"/>
    </location>
</feature>
<dbReference type="AlphaFoldDB" id="A0A0L0SAK8"/>
<keyword evidence="2" id="KW-0378">Hydrolase</keyword>
<dbReference type="OrthoDB" id="5580608at2759"/>
<evidence type="ECO:0000256" key="3">
    <source>
        <dbReference type="ARBA" id="ARBA00022806"/>
    </source>
</evidence>
<feature type="compositionally biased region" description="Low complexity" evidence="6">
    <location>
        <begin position="56"/>
        <end position="67"/>
    </location>
</feature>
<dbReference type="eggNOG" id="KOG0334">
    <property type="taxonomic scope" value="Eukaryota"/>
</dbReference>
<dbReference type="PROSITE" id="PS51192">
    <property type="entry name" value="HELICASE_ATP_BIND_1"/>
    <property type="match status" value="1"/>
</dbReference>
<dbReference type="InterPro" id="IPR027417">
    <property type="entry name" value="P-loop_NTPase"/>
</dbReference>
<dbReference type="PROSITE" id="PS51195">
    <property type="entry name" value="Q_MOTIF"/>
    <property type="match status" value="1"/>
</dbReference>
<evidence type="ECO:0000313" key="10">
    <source>
        <dbReference type="Proteomes" id="UP000054350"/>
    </source>
</evidence>
<keyword evidence="1" id="KW-0547">Nucleotide-binding</keyword>
<dbReference type="EMBL" id="GG745334">
    <property type="protein sequence ID" value="KNE59608.1"/>
    <property type="molecule type" value="Genomic_DNA"/>
</dbReference>
<keyword evidence="4" id="KW-0067">ATP-binding</keyword>
<gene>
    <name evidence="9" type="ORF">AMAG_18215</name>
</gene>
<dbReference type="InterPro" id="IPR014014">
    <property type="entry name" value="RNA_helicase_DEAD_Q_motif"/>
</dbReference>
<dbReference type="Gene3D" id="3.40.50.300">
    <property type="entry name" value="P-loop containing nucleotide triphosphate hydrolases"/>
    <property type="match status" value="1"/>
</dbReference>
<dbReference type="Proteomes" id="UP000054350">
    <property type="component" value="Unassembled WGS sequence"/>
</dbReference>
<sequence length="349" mass="37481">MNLDTNPIISDPARQRQRRERAAKWRVDKLPALRQSLQKRLNHGIPDHGTDGAKRPATASPSTTASPRAVVSGVTPTTTTDLVAQNHGGDAMAVDAVPPASAMDVDAADVDPLDQFMVDVTSQVAKIHAADLQRLTELKGTNSVEALNAADDTDAADAEHDILALAAKKLGKKKDIAAVDHKSIAYEPFRKNFYIEPPELAALTVDEVKDMRAELDGIKVAGKECPKPAMKWTHCGLPAACYKVIKDQCFTAPTPIQAQAIPAIMAGRDVIGVAKTGSGKTLAFLLPLLRHIKDQREVQTGEGPIALIMTPTRELAMQIHKEAKLFGKPLNIRSACCYGGSPISDQMPT</sequence>
<reference evidence="10" key="2">
    <citation type="submission" date="2009-11" db="EMBL/GenBank/DDBJ databases">
        <title>The Genome Sequence of Allomyces macrogynus strain ATCC 38327.</title>
        <authorList>
            <consortium name="The Broad Institute Genome Sequencing Platform"/>
            <person name="Russ C."/>
            <person name="Cuomo C."/>
            <person name="Shea T."/>
            <person name="Young S.K."/>
            <person name="Zeng Q."/>
            <person name="Koehrsen M."/>
            <person name="Haas B."/>
            <person name="Borodovsky M."/>
            <person name="Guigo R."/>
            <person name="Alvarado L."/>
            <person name="Berlin A."/>
            <person name="Borenstein D."/>
            <person name="Chen Z."/>
            <person name="Engels R."/>
            <person name="Freedman E."/>
            <person name="Gellesch M."/>
            <person name="Goldberg J."/>
            <person name="Griggs A."/>
            <person name="Gujja S."/>
            <person name="Heiman D."/>
            <person name="Hepburn T."/>
            <person name="Howarth C."/>
            <person name="Jen D."/>
            <person name="Larson L."/>
            <person name="Lewis B."/>
            <person name="Mehta T."/>
            <person name="Park D."/>
            <person name="Pearson M."/>
            <person name="Roberts A."/>
            <person name="Saif S."/>
            <person name="Shenoy N."/>
            <person name="Sisk P."/>
            <person name="Stolte C."/>
            <person name="Sykes S."/>
            <person name="Walk T."/>
            <person name="White J."/>
            <person name="Yandava C."/>
            <person name="Burger G."/>
            <person name="Gray M.W."/>
            <person name="Holland P.W.H."/>
            <person name="King N."/>
            <person name="Lang F.B.F."/>
            <person name="Roger A.J."/>
            <person name="Ruiz-Trillo I."/>
            <person name="Lander E."/>
            <person name="Nusbaum C."/>
        </authorList>
    </citation>
    <scope>NUCLEOTIDE SEQUENCE [LARGE SCALE GENOMIC DNA]</scope>
    <source>
        <strain evidence="10">ATCC 38327</strain>
    </source>
</reference>